<dbReference type="GO" id="GO:0015271">
    <property type="term" value="F:outward rectifier potassium channel activity"/>
    <property type="evidence" value="ECO:0007669"/>
    <property type="project" value="TreeGrafter"/>
</dbReference>
<dbReference type="EMBL" id="CALNXJ010000019">
    <property type="protein sequence ID" value="CAH3122343.1"/>
    <property type="molecule type" value="Genomic_DNA"/>
</dbReference>
<accession>A0AAU9WR11</accession>
<keyword evidence="11" id="KW-1185">Reference proteome</keyword>
<dbReference type="PANTHER" id="PTHR11003">
    <property type="entry name" value="POTASSIUM CHANNEL, SUBFAMILY K"/>
    <property type="match status" value="1"/>
</dbReference>
<dbReference type="Pfam" id="PF07885">
    <property type="entry name" value="Ion_trans_2"/>
    <property type="match status" value="1"/>
</dbReference>
<protein>
    <recommendedName>
        <fullName evidence="9">Potassium channel domain-containing protein</fullName>
    </recommendedName>
</protein>
<name>A0AAU9WR11_9CNID</name>
<keyword evidence="2" id="KW-0813">Transport</keyword>
<evidence type="ECO:0000256" key="2">
    <source>
        <dbReference type="ARBA" id="ARBA00022448"/>
    </source>
</evidence>
<evidence type="ECO:0000313" key="10">
    <source>
        <dbReference type="EMBL" id="CAH3122343.1"/>
    </source>
</evidence>
<dbReference type="GO" id="GO:0022841">
    <property type="term" value="F:potassium ion leak channel activity"/>
    <property type="evidence" value="ECO:0007669"/>
    <property type="project" value="TreeGrafter"/>
</dbReference>
<keyword evidence="5" id="KW-0406">Ion transport</keyword>
<evidence type="ECO:0000256" key="4">
    <source>
        <dbReference type="ARBA" id="ARBA00022989"/>
    </source>
</evidence>
<dbReference type="GO" id="GO:0030322">
    <property type="term" value="P:stabilization of membrane potential"/>
    <property type="evidence" value="ECO:0007669"/>
    <property type="project" value="TreeGrafter"/>
</dbReference>
<dbReference type="InterPro" id="IPR003280">
    <property type="entry name" value="2pore_dom_K_chnl"/>
</dbReference>
<comment type="caution">
    <text evidence="10">The sequence shown here is derived from an EMBL/GenBank/DDBJ whole genome shotgun (WGS) entry which is preliminary data.</text>
</comment>
<feature type="non-terminal residue" evidence="10">
    <location>
        <position position="265"/>
    </location>
</feature>
<feature type="transmembrane region" description="Helical" evidence="8">
    <location>
        <begin position="226"/>
        <end position="247"/>
    </location>
</feature>
<feature type="transmembrane region" description="Helical" evidence="8">
    <location>
        <begin position="144"/>
        <end position="164"/>
    </location>
</feature>
<dbReference type="Gene3D" id="1.10.287.70">
    <property type="match status" value="1"/>
</dbReference>
<evidence type="ECO:0000256" key="1">
    <source>
        <dbReference type="ARBA" id="ARBA00004141"/>
    </source>
</evidence>
<keyword evidence="7" id="KW-0407">Ion channel</keyword>
<dbReference type="PANTHER" id="PTHR11003:SF345">
    <property type="entry name" value="TWIK FAMILY OF POTASSIUM CHANNELS PROTEIN 18"/>
    <property type="match status" value="1"/>
</dbReference>
<gene>
    <name evidence="10" type="ORF">PMEA_00009570</name>
</gene>
<keyword evidence="4 8" id="KW-1133">Transmembrane helix</keyword>
<feature type="transmembrane region" description="Helical" evidence="8">
    <location>
        <begin position="170"/>
        <end position="190"/>
    </location>
</feature>
<keyword evidence="3 8" id="KW-0812">Transmembrane</keyword>
<dbReference type="AlphaFoldDB" id="A0AAU9WR11"/>
<reference evidence="10 11" key="1">
    <citation type="submission" date="2022-05" db="EMBL/GenBank/DDBJ databases">
        <authorList>
            <consortium name="Genoscope - CEA"/>
            <person name="William W."/>
        </authorList>
    </citation>
    <scope>NUCLEOTIDE SEQUENCE [LARGE SCALE GENOMIC DNA]</scope>
</reference>
<evidence type="ECO:0000259" key="9">
    <source>
        <dbReference type="Pfam" id="PF07885"/>
    </source>
</evidence>
<feature type="domain" description="Potassium channel" evidence="9">
    <location>
        <begin position="154"/>
        <end position="198"/>
    </location>
</feature>
<organism evidence="10 11">
    <name type="scientific">Pocillopora meandrina</name>
    <dbReference type="NCBI Taxonomy" id="46732"/>
    <lineage>
        <taxon>Eukaryota</taxon>
        <taxon>Metazoa</taxon>
        <taxon>Cnidaria</taxon>
        <taxon>Anthozoa</taxon>
        <taxon>Hexacorallia</taxon>
        <taxon>Scleractinia</taxon>
        <taxon>Astrocoeniina</taxon>
        <taxon>Pocilloporidae</taxon>
        <taxon>Pocillopora</taxon>
    </lineage>
</organism>
<proteinExistence type="predicted"/>
<dbReference type="GO" id="GO:0005886">
    <property type="term" value="C:plasma membrane"/>
    <property type="evidence" value="ECO:0007669"/>
    <property type="project" value="TreeGrafter"/>
</dbReference>
<evidence type="ECO:0000256" key="7">
    <source>
        <dbReference type="ARBA" id="ARBA00023303"/>
    </source>
</evidence>
<dbReference type="SUPFAM" id="SSF81324">
    <property type="entry name" value="Voltage-gated potassium channels"/>
    <property type="match status" value="2"/>
</dbReference>
<keyword evidence="6 8" id="KW-0472">Membrane</keyword>
<evidence type="ECO:0000256" key="5">
    <source>
        <dbReference type="ARBA" id="ARBA00023065"/>
    </source>
</evidence>
<dbReference type="Proteomes" id="UP001159428">
    <property type="component" value="Unassembled WGS sequence"/>
</dbReference>
<sequence length="265" mass="30910">MSFDPLLKTALLRCLVFWLLGSISALLFVAVEYKEKDDKEEKYKLLLSLYESLESKYNMSIEEFNNISRTAHEALSEPKPQWIYLDAILFIFHAWTTIGEETVMAQYRVFFKPPLIRKYTWAFVERKIAEEKIITKRKHRKTILTLYSNVHKIFTLFSTGYGNITPQTPSGQVMCIFISLLGIPITLLMLKSMGELIAKWVNTIITKFEKKFLKTLQPKHMQIKTAMVLFSIMIISILTAGFLSTPLRNWSIVESVYFWFVTFTT</sequence>
<evidence type="ECO:0000256" key="3">
    <source>
        <dbReference type="ARBA" id="ARBA00022692"/>
    </source>
</evidence>
<evidence type="ECO:0000256" key="8">
    <source>
        <dbReference type="SAM" id="Phobius"/>
    </source>
</evidence>
<evidence type="ECO:0000256" key="6">
    <source>
        <dbReference type="ARBA" id="ARBA00023136"/>
    </source>
</evidence>
<dbReference type="InterPro" id="IPR013099">
    <property type="entry name" value="K_chnl_dom"/>
</dbReference>
<comment type="subcellular location">
    <subcellularLocation>
        <location evidence="1">Membrane</location>
        <topology evidence="1">Multi-pass membrane protein</topology>
    </subcellularLocation>
</comment>
<feature type="transmembrane region" description="Helical" evidence="8">
    <location>
        <begin position="15"/>
        <end position="33"/>
    </location>
</feature>
<evidence type="ECO:0000313" key="11">
    <source>
        <dbReference type="Proteomes" id="UP001159428"/>
    </source>
</evidence>